<dbReference type="OrthoDB" id="4380123at2"/>
<dbReference type="Proteomes" id="UP000283474">
    <property type="component" value="Chromosome"/>
</dbReference>
<gene>
    <name evidence="1" type="ORF">CKA81_05355</name>
</gene>
<dbReference type="Pfam" id="PF05742">
    <property type="entry name" value="TANGO2"/>
    <property type="match status" value="1"/>
</dbReference>
<name>A0A410GAI7_9BURK</name>
<evidence type="ECO:0000313" key="2">
    <source>
        <dbReference type="Proteomes" id="UP000283474"/>
    </source>
</evidence>
<reference evidence="1 2" key="1">
    <citation type="submission" date="2017-08" db="EMBL/GenBank/DDBJ databases">
        <authorList>
            <person name="Park S.-J."/>
            <person name="Kim H."/>
        </authorList>
    </citation>
    <scope>NUCLEOTIDE SEQUENCE [LARGE SCALE GENOMIC DNA]</scope>
    <source>
        <strain evidence="2">ye3</strain>
    </source>
</reference>
<proteinExistence type="predicted"/>
<organism evidence="1 2">
    <name type="scientific">Pollutimonas thiosulfatoxidans</name>
    <dbReference type="NCBI Taxonomy" id="2028345"/>
    <lineage>
        <taxon>Bacteria</taxon>
        <taxon>Pseudomonadati</taxon>
        <taxon>Pseudomonadota</taxon>
        <taxon>Betaproteobacteria</taxon>
        <taxon>Burkholderiales</taxon>
        <taxon>Alcaligenaceae</taxon>
        <taxon>Pollutimonas</taxon>
    </lineage>
</organism>
<dbReference type="RefSeq" id="WP_128354366.1">
    <property type="nucleotide sequence ID" value="NZ_CP022987.1"/>
</dbReference>
<evidence type="ECO:0008006" key="3">
    <source>
        <dbReference type="Google" id="ProtNLM"/>
    </source>
</evidence>
<dbReference type="InterPro" id="IPR008551">
    <property type="entry name" value="TANGO2"/>
</dbReference>
<accession>A0A410GAI7</accession>
<protein>
    <recommendedName>
        <fullName evidence="3">NRDE family protein</fullName>
    </recommendedName>
</protein>
<dbReference type="PANTHER" id="PTHR17985">
    <property type="entry name" value="SER/THR-RICH PROTEIN T10 IN DGCR REGION"/>
    <property type="match status" value="1"/>
</dbReference>
<sequence length="264" mass="28668">MCIAYLAIGAHKDWPVFIAANRDEFHQRPCQPAAPWPNRPDIIAGIDVQGGGTWLGVTTAGRYALITNYRDPGKVLADAPTRGDLVRRFLEGDTPPSEYARSLSATAGDYNGFNLIVGDLSEAVYLGNRSPDSAVVSLEPGTYILSNHLLDTPWPKAERLKQALDAYPIEHLSESLTDVFHILKDGTVADDAALPSTGLTLERERLLSSPFIVSPDYGTRCSTIVALRADGHSIFSEVSFDTLGKAIERHDWPFCLSAGIAMDA</sequence>
<dbReference type="KEGG" id="pus:CKA81_05355"/>
<evidence type="ECO:0000313" key="1">
    <source>
        <dbReference type="EMBL" id="QAA93323.1"/>
    </source>
</evidence>
<dbReference type="PANTHER" id="PTHR17985:SF8">
    <property type="entry name" value="TRANSPORT AND GOLGI ORGANIZATION PROTEIN 2 HOMOLOG"/>
    <property type="match status" value="1"/>
</dbReference>
<keyword evidence="2" id="KW-1185">Reference proteome</keyword>
<dbReference type="AlphaFoldDB" id="A0A410GAI7"/>
<dbReference type="EMBL" id="CP022987">
    <property type="protein sequence ID" value="QAA93323.1"/>
    <property type="molecule type" value="Genomic_DNA"/>
</dbReference>